<evidence type="ECO:0000256" key="1">
    <source>
        <dbReference type="ARBA" id="ARBA00022729"/>
    </source>
</evidence>
<dbReference type="PROSITE" id="PS50093">
    <property type="entry name" value="PKD"/>
    <property type="match status" value="1"/>
</dbReference>
<dbReference type="PANTHER" id="PTHR40469:SF2">
    <property type="entry name" value="GALACTOSE-BINDING DOMAIN-LIKE SUPERFAMILY PROTEIN"/>
    <property type="match status" value="1"/>
</dbReference>
<dbReference type="CDD" id="cd04084">
    <property type="entry name" value="CBM6_xylanase-like"/>
    <property type="match status" value="1"/>
</dbReference>
<dbReference type="InterPro" id="IPR013783">
    <property type="entry name" value="Ig-like_fold"/>
</dbReference>
<dbReference type="SMART" id="SM00089">
    <property type="entry name" value="PKD"/>
    <property type="match status" value="1"/>
</dbReference>
<evidence type="ECO:0000313" key="7">
    <source>
        <dbReference type="Proteomes" id="UP000520767"/>
    </source>
</evidence>
<keyword evidence="7" id="KW-1185">Reference proteome</keyword>
<dbReference type="SUPFAM" id="SSF49299">
    <property type="entry name" value="PKD domain"/>
    <property type="match status" value="1"/>
</dbReference>
<dbReference type="Gene3D" id="2.60.40.10">
    <property type="entry name" value="Immunoglobulins"/>
    <property type="match status" value="1"/>
</dbReference>
<dbReference type="InterPro" id="IPR035986">
    <property type="entry name" value="PKD_dom_sf"/>
</dbReference>
<dbReference type="CDD" id="cd00146">
    <property type="entry name" value="PKD"/>
    <property type="match status" value="1"/>
</dbReference>
<feature type="chain" id="PRO_5030559019" evidence="3">
    <location>
        <begin position="29"/>
        <end position="1057"/>
    </location>
</feature>
<dbReference type="Proteomes" id="UP000520767">
    <property type="component" value="Unassembled WGS sequence"/>
</dbReference>
<reference evidence="6 7" key="1">
    <citation type="submission" date="2020-08" db="EMBL/GenBank/DDBJ databases">
        <title>Genomic Encyclopedia of Type Strains, Phase III (KMG-III): the genomes of soil and plant-associated and newly described type strains.</title>
        <authorList>
            <person name="Whitman W."/>
        </authorList>
    </citation>
    <scope>NUCLEOTIDE SEQUENCE [LARGE SCALE GENOMIC DNA]</scope>
    <source>
        <strain evidence="6 7">CECT 8960</strain>
    </source>
</reference>
<feature type="region of interest" description="Disordered" evidence="2">
    <location>
        <begin position="1022"/>
        <end position="1057"/>
    </location>
</feature>
<dbReference type="InterPro" id="IPR029010">
    <property type="entry name" value="ThuA-like"/>
</dbReference>
<evidence type="ECO:0000313" key="6">
    <source>
        <dbReference type="EMBL" id="MBB4904230.1"/>
    </source>
</evidence>
<dbReference type="GO" id="GO:0030246">
    <property type="term" value="F:carbohydrate binding"/>
    <property type="evidence" value="ECO:0007669"/>
    <property type="project" value="InterPro"/>
</dbReference>
<feature type="domain" description="PKD" evidence="4">
    <location>
        <begin position="704"/>
        <end position="786"/>
    </location>
</feature>
<evidence type="ECO:0000259" key="5">
    <source>
        <dbReference type="PROSITE" id="PS51175"/>
    </source>
</evidence>
<dbReference type="AlphaFoldDB" id="A0A7W7VBP6"/>
<dbReference type="SUPFAM" id="SSF52317">
    <property type="entry name" value="Class I glutamine amidotransferase-like"/>
    <property type="match status" value="1"/>
</dbReference>
<dbReference type="InterPro" id="IPR012938">
    <property type="entry name" value="Glc/Sorbosone_DH"/>
</dbReference>
<feature type="signal peptide" evidence="3">
    <location>
        <begin position="1"/>
        <end position="28"/>
    </location>
</feature>
<dbReference type="InterPro" id="IPR006311">
    <property type="entry name" value="TAT_signal"/>
</dbReference>
<dbReference type="SUPFAM" id="SSF49785">
    <property type="entry name" value="Galactose-binding domain-like"/>
    <property type="match status" value="1"/>
</dbReference>
<dbReference type="PROSITE" id="PS51318">
    <property type="entry name" value="TAT"/>
    <property type="match status" value="1"/>
</dbReference>
<gene>
    <name evidence="6" type="ORF">FHR82_000440</name>
</gene>
<evidence type="ECO:0000256" key="2">
    <source>
        <dbReference type="SAM" id="MobiDB-lite"/>
    </source>
</evidence>
<sequence>MRNRRRVITLVTALVLGLVAAPSAVAQARFTVLVFSKVNGYYHDSIPAGQQAITELGAEEGFEVVVSDDATLFTDAGLSRFDAVVFNNTNGRDGAILDANQRAAFERYIRAGGGYAGIHAASGTEYDWAWYGRLMGAFFDKHPAIQPLKVQVDDRAHPSTRELPQTWERTEEPYDFRSNPRGGVHVLASYDTRSYTGHTMGADHPISWCQNFEGGRSWYTGLGHAAADYGDPAFRSHILGGIEWAAGAVPGDCGATEDDRYVKTLLDGDTDDPLAMEIDNSGRVFYIQRGGQLNVYDPKKGYSHEAGRFDAFVLHTHGMHGLVLDPHFEDNGYLYVYYSPRTKGVNRLSRVRFDEFTNTVRDEKVLLEFFSQREINAHEGGGMAFDREGNLYLSTGDNVDPCCEGFAPIDERAGRRNQDAQGTSANTNDLRGKILRIHPEDDGTYTIPEGNLFPPGTDRTRPEIWVMGLRNPYRLHIDPETGWVYWGEVGPDAQNDNALRGPMGYDEFNVAKEAGNFGWPLCIGHNRAYVEYDFTTGQSGQPYDCAGGPANNSPNNTGLTKLPPAQPAWLPYPYRVSDEWPELGTGGRLAIGGPTYHYDQELESETKFPEYYDDTTIIADWTRNAMFEVKQDDGDGGTAGNAVSLNRFLPRGGFLRPIDMEFGPDGSLYVIEWGTNYGGSGRGDPNWDSGIHRIDYIRPGERAPIAKASVSPSSGKAPLTVRFTDKSTDPDGHALTHEWDFDGNGTVDSTAANPTHTFTENGTHLARLIVTDPTGRREPVNVKVTVGNTAPKVTFQSPRDGEVFDWGVPIPYRLRVTDADGGVDCEEPLVKGGVGHARQVHVVSQVRGCAGELVPSIVDGHTAADDLTYVLDASHTDTGRPKLTDRATVTLQPRRKEAEHYDRSNGIRVVRNDAGGGLVSGVSSGDWLSVTPVNLRNVGSLTFRVASSANGGTIEVRFGAPDGPLLGSVAVPVTGGGQTWTEVTAPVVDPGSTHELFLVAKNPGATGDLFNVDWFEFGSRSGAAERAPSGLTSTEARRGTSPGSPRAGGKTASSGAA</sequence>
<dbReference type="Pfam" id="PF03422">
    <property type="entry name" value="CBM_6"/>
    <property type="match status" value="1"/>
</dbReference>
<proteinExistence type="predicted"/>
<keyword evidence="1 3" id="KW-0732">Signal</keyword>
<accession>A0A7W7VBP6</accession>
<dbReference type="InterPro" id="IPR005084">
    <property type="entry name" value="CBM6"/>
</dbReference>
<dbReference type="GO" id="GO:0005975">
    <property type="term" value="P:carbohydrate metabolic process"/>
    <property type="evidence" value="ECO:0007669"/>
    <property type="project" value="UniProtKB-ARBA"/>
</dbReference>
<dbReference type="InterPro" id="IPR022409">
    <property type="entry name" value="PKD/Chitinase_dom"/>
</dbReference>
<dbReference type="SUPFAM" id="SSF50952">
    <property type="entry name" value="Soluble quinoprotein glucose dehydrogenase"/>
    <property type="match status" value="1"/>
</dbReference>
<evidence type="ECO:0000259" key="4">
    <source>
        <dbReference type="PROSITE" id="PS50093"/>
    </source>
</evidence>
<dbReference type="InterPro" id="IPR008979">
    <property type="entry name" value="Galactose-bd-like_sf"/>
</dbReference>
<dbReference type="InterPro" id="IPR011042">
    <property type="entry name" value="6-blade_b-propeller_TolB-like"/>
</dbReference>
<dbReference type="EMBL" id="JACHJQ010000001">
    <property type="protein sequence ID" value="MBB4904230.1"/>
    <property type="molecule type" value="Genomic_DNA"/>
</dbReference>
<protein>
    <submittedName>
        <fullName evidence="6">Glucose/arabinose dehydrogenase</fullName>
    </submittedName>
</protein>
<name>A0A7W7VBP6_9PSEU</name>
<feature type="domain" description="CBM6" evidence="5">
    <location>
        <begin position="894"/>
        <end position="1018"/>
    </location>
</feature>
<dbReference type="Gene3D" id="2.60.120.260">
    <property type="entry name" value="Galactose-binding domain-like"/>
    <property type="match status" value="1"/>
</dbReference>
<dbReference type="InterPro" id="IPR006584">
    <property type="entry name" value="Cellulose-bd_IV"/>
</dbReference>
<dbReference type="InterPro" id="IPR000601">
    <property type="entry name" value="PKD_dom"/>
</dbReference>
<dbReference type="PANTHER" id="PTHR40469">
    <property type="entry name" value="SECRETED GLYCOSYL HYDROLASE"/>
    <property type="match status" value="1"/>
</dbReference>
<dbReference type="Gene3D" id="3.40.50.880">
    <property type="match status" value="1"/>
</dbReference>
<organism evidence="6 7">
    <name type="scientific">Actinophytocola algeriensis</name>
    <dbReference type="NCBI Taxonomy" id="1768010"/>
    <lineage>
        <taxon>Bacteria</taxon>
        <taxon>Bacillati</taxon>
        <taxon>Actinomycetota</taxon>
        <taxon>Actinomycetes</taxon>
        <taxon>Pseudonocardiales</taxon>
        <taxon>Pseudonocardiaceae</taxon>
    </lineage>
</organism>
<dbReference type="SMART" id="SM00606">
    <property type="entry name" value="CBD_IV"/>
    <property type="match status" value="1"/>
</dbReference>
<dbReference type="InterPro" id="IPR011041">
    <property type="entry name" value="Quinoprot_gluc/sorb_DH_b-prop"/>
</dbReference>
<dbReference type="InterPro" id="IPR029062">
    <property type="entry name" value="Class_I_gatase-like"/>
</dbReference>
<dbReference type="Pfam" id="PF18911">
    <property type="entry name" value="PKD_4"/>
    <property type="match status" value="1"/>
</dbReference>
<feature type="region of interest" description="Disordered" evidence="2">
    <location>
        <begin position="706"/>
        <end position="730"/>
    </location>
</feature>
<dbReference type="Pfam" id="PF07995">
    <property type="entry name" value="GSDH"/>
    <property type="match status" value="1"/>
</dbReference>
<comment type="caution">
    <text evidence="6">The sequence shown here is derived from an EMBL/GenBank/DDBJ whole genome shotgun (WGS) entry which is preliminary data.</text>
</comment>
<dbReference type="RefSeq" id="WP_184808508.1">
    <property type="nucleotide sequence ID" value="NZ_JACHJQ010000001.1"/>
</dbReference>
<evidence type="ECO:0000256" key="3">
    <source>
        <dbReference type="SAM" id="SignalP"/>
    </source>
</evidence>
<dbReference type="PROSITE" id="PS51175">
    <property type="entry name" value="CBM6"/>
    <property type="match status" value="1"/>
</dbReference>
<dbReference type="Pfam" id="PF06283">
    <property type="entry name" value="ThuA"/>
    <property type="match status" value="1"/>
</dbReference>
<dbReference type="Gene3D" id="2.120.10.30">
    <property type="entry name" value="TolB, C-terminal domain"/>
    <property type="match status" value="1"/>
</dbReference>